<dbReference type="SMART" id="SM00242">
    <property type="entry name" value="MYSc"/>
    <property type="match status" value="1"/>
</dbReference>
<feature type="compositionally biased region" description="Pro residues" evidence="13">
    <location>
        <begin position="2249"/>
        <end position="2258"/>
    </location>
</feature>
<dbReference type="InterPro" id="IPR051567">
    <property type="entry name" value="Unconventional_Myosin_ATPase"/>
</dbReference>
<sequence length="3235" mass="365207">MSPAKSANKARGRKQKVEESKKEKEEPIKTRKGRKAGSDILPNTNEIGTGKKNDKGSEVQGKKRNIFSKGKSKKDKVKNVKTDQAEKSQDEETESPKRRRKGRQQNDKPLTAKAISNGVTSKVSKGKESNPILKPSAVKIASKTHEVRIKRRGHRTVDSEEDESESEKEKSEHSEEMSEEETEEESKCVEEIAEIEASKVSSEEDVSDTDVKVMEAVNVESKKQLEEGEEEANEAIKSEITVESEEESTSSEEEVESEEHFSDKADDKQEEPTLPSKKPQPLKLASNLQGQKVLLKTKILCKKDPITVEKPNEKAPASEEAEINRMAVSKTDIVKGKSKILKLASKSKIVNKIESIRKEEETVSPSKVSKGLLNKQSLMLFTMKGKGKDDKNKNATKVDQSVDEMNVETTQKPKTENVRLGLGMARIASLRYQAKKKKMNEQTATETHETGDAVSSKSTERLIAQKKGVATLHRVSGWIQKKIPRRSSVRRKLTAVTQVIGISRWLPSLVLKKKNSPTKCKKSLLCQKMALKMAGSSIKTNKRVPIPENTKTELGTDTQEKFSEDPGESCDEACSSPQDPEEKANSGDAKYAIVFPRMNKIGKGEDTAASASTSTGDGLAPERKPPKPGARLVLPVKPDLNLLKSVKRRNATIQAERNSEEQVFESRKETKIDNTIPALDNKDDVSALQTAKGKFVGSQLNLTKLALSRPVLAGSRRIVQIFDGDQRDKNLGQAVPSAKAEPWTDGLGTTFYEEEEDREVAELMGDGLLPSAIELHWAQHHQMCSDPQDWLRSENLPPHQTREKLTKWTVYEDDEHAQTLPIRDGRGPWVSEDPAQNMLESRLNSTQVFMPGSSQAVEVDEVEDLSQLEEVCESSVLLNLKKRFHRDSIYTYIGDMLISINPFKPLSIYTAELRQQYQGKEKHSNPPHVYAIADAAFCQSQNTTQEQCIIISGQSGSGKTEAAKLIVHYLSSMYQGRNDNLRQPMDVLPILESFGNAKTILNNNSSRFGKYLHVHIRSGVVVGTSLSKYLLEKSRIVFQAKEERNYHVFYELLAGMNQWDKQDFYLQGAETYYYLNQGGACELQGKNDQQDFLLLLRCLETIGLRADQISTIWAILSSILQLGNICFSSYESESFEVARIFSEAEARRVGNLLQVSAEALQTVITHRVTETTYDRIYCPLSVECAIESRDAIAKALYAVLFDWLLERINEWLIPTEMDSTVGIVDIYGFEDLGVNSFEQLCINFANEQIQQFMNKALVSQEEEEYNSEQIPWYPVTLQNFHPCLELISARPYGILRILDDQTCLPQATDHTFLQKCHYHHGNSPYYAKPKIPLPVFTVYHYAGAVTYQVHNFLNKNHDQFRAEVLELFARSRLQMVSGLFRKVQEHYIHQKQLRARGRGNRHQASTVAAHFQQSLTELITRLDRCKNTFIRCFKPNYVKLPGIFDVEYIATQLKHGGILETVQIRKQGFPIRIPFKCFMERFGVLLAQRAVNLSDKELVVSLLESIGAEDTQYQLGLTKVFMKELLYQQVEQKWSSTQTWAAIIIQRNIRGFICRRNFRFFKQKAIILQSHIRGHQARKYYKRLKHSFNQFWAALMITRNTIKRRKWRELNKRTRAKQVVKSQSTYSGMDVGMLEIPADLSARLRSSTGRPQGSGVTEVAPPQVKAEHRLSLPPDIDSYPFSRYANTVLKDGWCQAQGQALQRPLTSLEPGDARIALEIYRLLLRFCGDSEMTGWQEQMLGNYIVEKGQSRPSLRDEILAQLVYHTWGCEGEEGSLRAWFLLASCLSAFTPSPSQDKPLLKYVSDQGPGEYRSLCQHKLLTSLQLPSPACRQHPPTQLEWTANQRKGKMVVEVNTFIEEKLTAEVESWTTGEQLASWLLSFRGVPELQRGWTVSLLAEEGWSDLNGCDYVMDLLAGAEIDVPLGQTSAYPDYLFSDMGDRMMASELDEFIPPAPSMQAPGLPPSQAAPWDTYGQYSTSQRARAPKLDSYVDDLFDPVLDQGPPDFERTAMLNRRMRGGGGMLPSMYNGSGVPMPMPAYNMGMPMNPAMPAYGATPMMPNMMPGVAQMPMMPPMPLAQSALPTSPTAVNPQQLAEQQQAFINQQALLMAQQMTLQAMTLSQQQQQEQLQKQRKQQQKQQQQQQQQQQQEHPQPQSSQSTTPREEPTRTIVHKPHNPPVQHNIPVVEQPAREDNSATAQKPESFQEKRAFFQKIGTQEPRSKPPPRVAKPLIYAAPSAQARAPSPIKLEVKPPPEPSKPPESPKPEDESPPLSPSKPEPSSNIRDIIRQYQNRPPPEPKVYEPVRVPAKHFAKKNDPKEEALAILRAKGAASSEKPLFSPPPPPPAPPAPPSKLEKPAPRSISNNMKQKQRSLADLFGSQRSQAPPTPPPEPAPILPNNIPDPPPMAAPGLSEMGNEESVRSQLHRFSASVYFSFTHMTRKLFLRKELFYPREKFTHPYILNLLCEQIMRDTYSDACVRISREERRKMKDLLARFHVGTSISAMQDDAMKKRVVMAARDNWANYFTRLFRMNGGNRGDTQILGVSHRGIKMLKIVKASGINPKHLKLLRSYSYAEMLSVEQKGAETVVISLKSEELQLRSPQAPQITHVLRLFLIELTKGSDYVIALKSYVTDDKSLLSFQKGDVIKVLQMDSLQDGWKFGSTGGRSGLFPADITQPCAPPDYHSMCMDRQIERKKSMRTSRTSLMAPGRRSARISTSAESVASERSVEVLSVHSSEIEPQKYHMTEFARKYFREAILRPNERGQANGVRELEQMVQYTAEPINESLILFTDNELSILGVQSFIHVMQFMTDQPLRKDQTEGKCVGFILQLGIENEFLRDELYCQIIKQTSNNPRKESCVRGWLLLKLITGFFPCSSTILPYVMHHLRSYSQDSNHPYRDKSHTCENNLKHSLTYGGRRYIPSHVEMEAMLAGRTTRQLPVMLPGAAEFPCKVNSFSVANEVMTDICTEMGVSNPAEVNEFSIFATRGQDGQVRPIHPDEYLFDFLLDDESILLSFHRLVWRHPLHFENELYVEFHYYLILADYLSGKFLLPGNTLQQQVAELAALQHLAQGFNHQPTQQELKQYFPNMDGIRASDQNLYSATLRHFSLIANVKPAEAKIRFIETLSLLHLFGSNIFMAQKVSHKGCPSPCVVAVNHERISILHPKTQLSALTIPVEQVKSLRSVSPKKEKVAAVEINFGNPPHVNKISIYLQQAKELCHTIAIIMELVLASTRNHT</sequence>
<feature type="compositionally biased region" description="Pro residues" evidence="13">
    <location>
        <begin position="2336"/>
        <end position="2349"/>
    </location>
</feature>
<dbReference type="Gene3D" id="3.40.850.10">
    <property type="entry name" value="Kinesin motor domain"/>
    <property type="match status" value="1"/>
</dbReference>
<dbReference type="SUPFAM" id="SSF52540">
    <property type="entry name" value="P-loop containing nucleoside triphosphate hydrolases"/>
    <property type="match status" value="1"/>
</dbReference>
<feature type="compositionally biased region" description="Basic and acidic residues" evidence="13">
    <location>
        <begin position="49"/>
        <end position="61"/>
    </location>
</feature>
<dbReference type="GO" id="GO:0003779">
    <property type="term" value="F:actin binding"/>
    <property type="evidence" value="ECO:0007669"/>
    <property type="project" value="UniProtKB-KW"/>
</dbReference>
<dbReference type="GO" id="GO:0003774">
    <property type="term" value="F:cytoskeletal motor activity"/>
    <property type="evidence" value="ECO:0007669"/>
    <property type="project" value="UniProtKB-UniRule"/>
</dbReference>
<feature type="compositionally biased region" description="Basic and acidic residues" evidence="13">
    <location>
        <begin position="15"/>
        <end position="29"/>
    </location>
</feature>
<dbReference type="GeneID" id="108274369"/>
<feature type="binding site" evidence="12">
    <location>
        <begin position="953"/>
        <end position="960"/>
    </location>
    <ligand>
        <name>ATP</name>
        <dbReference type="ChEBI" id="CHEBI:30616"/>
    </ligand>
</feature>
<evidence type="ECO:0000313" key="19">
    <source>
        <dbReference type="RefSeq" id="XP_053541159.1"/>
    </source>
</evidence>
<dbReference type="InterPro" id="IPR059004">
    <property type="entry name" value="MYO15"/>
</dbReference>
<feature type="domain" description="SH3" evidence="14">
    <location>
        <begin position="2617"/>
        <end position="2678"/>
    </location>
</feature>
<feature type="region of interest" description="Disordered" evidence="13">
    <location>
        <begin position="2132"/>
        <end position="2358"/>
    </location>
</feature>
<feature type="compositionally biased region" description="Acidic residues" evidence="13">
    <location>
        <begin position="242"/>
        <end position="257"/>
    </location>
</feature>
<dbReference type="Pfam" id="PF00784">
    <property type="entry name" value="MyTH4"/>
    <property type="match status" value="2"/>
</dbReference>
<dbReference type="Gene3D" id="2.30.29.30">
    <property type="entry name" value="Pleckstrin-homology domain (PH domain)/Phosphotyrosine-binding domain (PTB)"/>
    <property type="match status" value="1"/>
</dbReference>
<evidence type="ECO:0000259" key="17">
    <source>
        <dbReference type="PROSITE" id="PS51456"/>
    </source>
</evidence>
<dbReference type="FunFam" id="1.10.10.820:FF:000001">
    <property type="entry name" value="Myosin heavy chain"/>
    <property type="match status" value="1"/>
</dbReference>
<evidence type="ECO:0000256" key="8">
    <source>
        <dbReference type="ARBA" id="ARBA00023123"/>
    </source>
</evidence>
<dbReference type="Gene3D" id="2.30.30.40">
    <property type="entry name" value="SH3 Domains"/>
    <property type="match status" value="1"/>
</dbReference>
<feature type="region of interest" description="Disordered" evidence="13">
    <location>
        <begin position="1"/>
        <end position="285"/>
    </location>
</feature>
<dbReference type="Pfam" id="PF07653">
    <property type="entry name" value="SH3_2"/>
    <property type="match status" value="1"/>
</dbReference>
<feature type="region of interest" description="Disordered" evidence="13">
    <location>
        <begin position="438"/>
        <end position="459"/>
    </location>
</feature>
<dbReference type="PROSITE" id="PS50002">
    <property type="entry name" value="SH3"/>
    <property type="match status" value="1"/>
</dbReference>
<evidence type="ECO:0000256" key="9">
    <source>
        <dbReference type="ARBA" id="ARBA00023175"/>
    </source>
</evidence>
<dbReference type="CTD" id="80022"/>
<dbReference type="GO" id="GO:0048731">
    <property type="term" value="P:system development"/>
    <property type="evidence" value="ECO:0007669"/>
    <property type="project" value="UniProtKB-ARBA"/>
</dbReference>
<dbReference type="InterPro" id="IPR019749">
    <property type="entry name" value="Band_41_domain"/>
</dbReference>
<dbReference type="Pfam" id="PF00612">
    <property type="entry name" value="IQ"/>
    <property type="match status" value="2"/>
</dbReference>
<evidence type="ECO:0000256" key="13">
    <source>
        <dbReference type="SAM" id="MobiDB-lite"/>
    </source>
</evidence>
<dbReference type="InterPro" id="IPR036961">
    <property type="entry name" value="Kinesin_motor_dom_sf"/>
</dbReference>
<dbReference type="SUPFAM" id="SSF47031">
    <property type="entry name" value="Second domain of FERM"/>
    <property type="match status" value="1"/>
</dbReference>
<evidence type="ECO:0000256" key="12">
    <source>
        <dbReference type="PROSITE-ProRule" id="PRU00782"/>
    </source>
</evidence>
<dbReference type="InterPro" id="IPR001452">
    <property type="entry name" value="SH3_domain"/>
</dbReference>
<gene>
    <name evidence="19" type="primary">myo15b</name>
</gene>
<dbReference type="PANTHER" id="PTHR22692:SF16">
    <property type="entry name" value="MYOSIN XVB"/>
    <property type="match status" value="1"/>
</dbReference>
<feature type="compositionally biased region" description="Basic and acidic residues" evidence="13">
    <location>
        <begin position="258"/>
        <end position="271"/>
    </location>
</feature>
<dbReference type="SMART" id="SM00295">
    <property type="entry name" value="B41"/>
    <property type="match status" value="1"/>
</dbReference>
<dbReference type="PROSITE" id="PS51016">
    <property type="entry name" value="MYTH4"/>
    <property type="match status" value="2"/>
</dbReference>
<evidence type="ECO:0000256" key="4">
    <source>
        <dbReference type="ARBA" id="ARBA00022490"/>
    </source>
</evidence>
<dbReference type="PROSITE" id="PS51456">
    <property type="entry name" value="MYOSIN_MOTOR"/>
    <property type="match status" value="1"/>
</dbReference>
<dbReference type="PROSITE" id="PS50057">
    <property type="entry name" value="FERM_3"/>
    <property type="match status" value="1"/>
</dbReference>
<feature type="domain" description="Myosin motor" evidence="17">
    <location>
        <begin position="860"/>
        <end position="1535"/>
    </location>
</feature>
<dbReference type="Gene3D" id="1.20.58.530">
    <property type="match status" value="1"/>
</dbReference>
<dbReference type="InterPro" id="IPR011993">
    <property type="entry name" value="PH-like_dom_sf"/>
</dbReference>
<feature type="region of interest" description="Actin-binding" evidence="12">
    <location>
        <begin position="1415"/>
        <end position="1437"/>
    </location>
</feature>
<organism evidence="18 19">
    <name type="scientific">Ictalurus punctatus</name>
    <name type="common">Channel catfish</name>
    <name type="synonym">Silurus punctatus</name>
    <dbReference type="NCBI Taxonomy" id="7998"/>
    <lineage>
        <taxon>Eukaryota</taxon>
        <taxon>Metazoa</taxon>
        <taxon>Chordata</taxon>
        <taxon>Craniata</taxon>
        <taxon>Vertebrata</taxon>
        <taxon>Euteleostomi</taxon>
        <taxon>Actinopterygii</taxon>
        <taxon>Neopterygii</taxon>
        <taxon>Teleostei</taxon>
        <taxon>Ostariophysi</taxon>
        <taxon>Siluriformes</taxon>
        <taxon>Ictaluridae</taxon>
        <taxon>Ictalurus</taxon>
    </lineage>
</organism>
<dbReference type="GO" id="GO:0016459">
    <property type="term" value="C:myosin complex"/>
    <property type="evidence" value="ECO:0007669"/>
    <property type="project" value="UniProtKB-KW"/>
</dbReference>
<evidence type="ECO:0000256" key="11">
    <source>
        <dbReference type="PROSITE-ProRule" id="PRU00192"/>
    </source>
</evidence>
<evidence type="ECO:0000313" key="18">
    <source>
        <dbReference type="Proteomes" id="UP000221080"/>
    </source>
</evidence>
<feature type="domain" description="MyTH4" evidence="16">
    <location>
        <begin position="1696"/>
        <end position="1844"/>
    </location>
</feature>
<comment type="subcellular location">
    <subcellularLocation>
        <location evidence="1">Cytoplasm</location>
    </subcellularLocation>
</comment>
<dbReference type="OrthoDB" id="8182952at2759"/>
<dbReference type="Gene3D" id="1.25.40.530">
    <property type="entry name" value="MyTH4 domain"/>
    <property type="match status" value="2"/>
</dbReference>
<dbReference type="Gene3D" id="1.10.10.820">
    <property type="match status" value="1"/>
</dbReference>
<evidence type="ECO:0000256" key="10">
    <source>
        <dbReference type="ARBA" id="ARBA00023203"/>
    </source>
</evidence>
<dbReference type="Gene3D" id="3.30.70.1590">
    <property type="match status" value="1"/>
</dbReference>
<dbReference type="InterPro" id="IPR000048">
    <property type="entry name" value="IQ_motif_EF-hand-BS"/>
</dbReference>
<dbReference type="InterPro" id="IPR035963">
    <property type="entry name" value="FERM_2"/>
</dbReference>
<feature type="compositionally biased region" description="Basic residues" evidence="13">
    <location>
        <begin position="62"/>
        <end position="76"/>
    </location>
</feature>
<evidence type="ECO:0000256" key="3">
    <source>
        <dbReference type="ARBA" id="ARBA00022443"/>
    </source>
</evidence>
<dbReference type="SMART" id="SM00139">
    <property type="entry name" value="MyTH4"/>
    <property type="match status" value="2"/>
</dbReference>
<feature type="region of interest" description="Disordered" evidence="13">
    <location>
        <begin position="2695"/>
        <end position="2717"/>
    </location>
</feature>
<feature type="compositionally biased region" description="Basic and acidic residues" evidence="13">
    <location>
        <begin position="167"/>
        <end position="176"/>
    </location>
</feature>
<dbReference type="KEGG" id="ipu:108274369"/>
<feature type="region of interest" description="Disordered" evidence="13">
    <location>
        <begin position="538"/>
        <end position="590"/>
    </location>
</feature>
<keyword evidence="4" id="KW-0963">Cytoplasm</keyword>
<dbReference type="Pfam" id="PF00373">
    <property type="entry name" value="FERM_M"/>
    <property type="match status" value="1"/>
</dbReference>
<keyword evidence="6 12" id="KW-0547">Nucleotide-binding</keyword>
<dbReference type="PROSITE" id="PS50096">
    <property type="entry name" value="IQ"/>
    <property type="match status" value="2"/>
</dbReference>
<evidence type="ECO:0000259" key="14">
    <source>
        <dbReference type="PROSITE" id="PS50002"/>
    </source>
</evidence>
<proteinExistence type="inferred from homology"/>
<dbReference type="InterPro" id="IPR036028">
    <property type="entry name" value="SH3-like_dom_sf"/>
</dbReference>
<feature type="region of interest" description="Disordered" evidence="13">
    <location>
        <begin position="2377"/>
        <end position="2411"/>
    </location>
</feature>
<dbReference type="InterPro" id="IPR019748">
    <property type="entry name" value="FERM_central"/>
</dbReference>
<evidence type="ECO:0000256" key="7">
    <source>
        <dbReference type="ARBA" id="ARBA00022840"/>
    </source>
</evidence>
<dbReference type="SMART" id="SM00326">
    <property type="entry name" value="SH3"/>
    <property type="match status" value="1"/>
</dbReference>
<dbReference type="InterPro" id="IPR038185">
    <property type="entry name" value="MyTH4_dom_sf"/>
</dbReference>
<dbReference type="PANTHER" id="PTHR22692">
    <property type="entry name" value="MYOSIN VII, XV"/>
    <property type="match status" value="1"/>
</dbReference>
<dbReference type="RefSeq" id="XP_053541159.1">
    <property type="nucleotide sequence ID" value="XM_053685184.1"/>
</dbReference>
<feature type="domain" description="MyTH4" evidence="16">
    <location>
        <begin position="2776"/>
        <end position="2929"/>
    </location>
</feature>
<evidence type="ECO:0000259" key="15">
    <source>
        <dbReference type="PROSITE" id="PS50057"/>
    </source>
</evidence>
<feature type="compositionally biased region" description="Basic and acidic residues" evidence="13">
    <location>
        <begin position="77"/>
        <end position="96"/>
    </location>
</feature>
<accession>A0A9F7TQ77</accession>
<keyword evidence="7 12" id="KW-0067">ATP-binding</keyword>
<dbReference type="InterPro" id="IPR000299">
    <property type="entry name" value="FERM_domain"/>
</dbReference>
<evidence type="ECO:0000259" key="16">
    <source>
        <dbReference type="PROSITE" id="PS51016"/>
    </source>
</evidence>
<feature type="compositionally biased region" description="Low complexity" evidence="13">
    <location>
        <begin position="2135"/>
        <end position="2156"/>
    </location>
</feature>
<feature type="domain" description="FERM" evidence="15">
    <location>
        <begin position="2935"/>
        <end position="3234"/>
    </location>
</feature>
<keyword evidence="18" id="KW-1185">Reference proteome</keyword>
<keyword evidence="9 12" id="KW-0505">Motor protein</keyword>
<dbReference type="GO" id="GO:0005737">
    <property type="term" value="C:cytoplasm"/>
    <property type="evidence" value="ECO:0007669"/>
    <property type="project" value="UniProtKB-SubCell"/>
</dbReference>
<reference evidence="18" key="1">
    <citation type="journal article" date="2016" name="Nat. Commun.">
        <title>The channel catfish genome sequence provides insights into the evolution of scale formation in teleosts.</title>
        <authorList>
            <person name="Liu Z."/>
            <person name="Liu S."/>
            <person name="Yao J."/>
            <person name="Bao L."/>
            <person name="Zhang J."/>
            <person name="Li Y."/>
            <person name="Jiang C."/>
            <person name="Sun L."/>
            <person name="Wang R."/>
            <person name="Zhang Y."/>
            <person name="Zhou T."/>
            <person name="Zeng Q."/>
            <person name="Fu Q."/>
            <person name="Gao S."/>
            <person name="Li N."/>
            <person name="Koren S."/>
            <person name="Jiang Y."/>
            <person name="Zimin A."/>
            <person name="Xu P."/>
            <person name="Phillippy A.M."/>
            <person name="Geng X."/>
            <person name="Song L."/>
            <person name="Sun F."/>
            <person name="Li C."/>
            <person name="Wang X."/>
            <person name="Chen A."/>
            <person name="Jin Y."/>
            <person name="Yuan Z."/>
            <person name="Yang Y."/>
            <person name="Tan S."/>
            <person name="Peatman E."/>
            <person name="Lu J."/>
            <person name="Qin Z."/>
            <person name="Dunham R."/>
            <person name="Li Z."/>
            <person name="Sonstegard T."/>
            <person name="Feng J."/>
            <person name="Danzmann R.G."/>
            <person name="Schroeder S."/>
            <person name="Scheffler B."/>
            <person name="Duke M.V."/>
            <person name="Ballard L."/>
            <person name="Kucuktas H."/>
            <person name="Kaltenboeck L."/>
            <person name="Liu H."/>
            <person name="Armbruster J."/>
            <person name="Xie Y."/>
            <person name="Kirby M.L."/>
            <person name="Tian Y."/>
            <person name="Flanagan M.E."/>
            <person name="Mu W."/>
            <person name="Waldbieser G.C."/>
        </authorList>
    </citation>
    <scope>NUCLEOTIDE SEQUENCE [LARGE SCALE GENOMIC DNA]</scope>
    <source>
        <strain evidence="18">SDA103</strain>
    </source>
</reference>
<dbReference type="Pfam" id="PF00063">
    <property type="entry name" value="Myosin_head"/>
    <property type="match status" value="1"/>
</dbReference>
<name>A0A9F7TQ77_ICTPU</name>
<keyword evidence="10 12" id="KW-0009">Actin-binding</keyword>
<dbReference type="SUPFAM" id="SSF50044">
    <property type="entry name" value="SH3-domain"/>
    <property type="match status" value="1"/>
</dbReference>
<dbReference type="Gene3D" id="3.10.20.90">
    <property type="entry name" value="Phosphatidylinositol 3-kinase Catalytic Subunit, Chain A, domain 1"/>
    <property type="match status" value="1"/>
</dbReference>
<dbReference type="Gene3D" id="1.20.5.190">
    <property type="match status" value="1"/>
</dbReference>
<dbReference type="InterPro" id="IPR027417">
    <property type="entry name" value="P-loop_NTPase"/>
</dbReference>
<dbReference type="InterPro" id="IPR001609">
    <property type="entry name" value="Myosin_head_motor_dom-like"/>
</dbReference>
<feature type="compositionally biased region" description="Low complexity" evidence="13">
    <location>
        <begin position="2232"/>
        <end position="2243"/>
    </location>
</feature>
<keyword evidence="5" id="KW-0677">Repeat</keyword>
<keyword evidence="3 11" id="KW-0728">SH3 domain</keyword>
<dbReference type="Pfam" id="PF26570">
    <property type="entry name" value="MYO15"/>
    <property type="match status" value="1"/>
</dbReference>
<evidence type="ECO:0000256" key="2">
    <source>
        <dbReference type="ARBA" id="ARBA00008314"/>
    </source>
</evidence>
<dbReference type="PRINTS" id="PR00193">
    <property type="entry name" value="MYOSINHEAVY"/>
</dbReference>
<comment type="similarity">
    <text evidence="2 12">Belongs to the TRAFAC class myosin-kinesin ATPase superfamily. Myosin family.</text>
</comment>
<reference evidence="19" key="2">
    <citation type="submission" date="2025-08" db="UniProtKB">
        <authorList>
            <consortium name="RefSeq"/>
        </authorList>
    </citation>
    <scope>IDENTIFICATION</scope>
    <source>
        <tissue evidence="19">Blood</tissue>
    </source>
</reference>
<evidence type="ECO:0000256" key="5">
    <source>
        <dbReference type="ARBA" id="ARBA00022737"/>
    </source>
</evidence>
<protein>
    <submittedName>
        <fullName evidence="19">Unconventional myosin-XV</fullName>
    </submittedName>
</protein>
<dbReference type="GO" id="GO:0005524">
    <property type="term" value="F:ATP binding"/>
    <property type="evidence" value="ECO:0007669"/>
    <property type="project" value="UniProtKB-UniRule"/>
</dbReference>
<feature type="region of interest" description="Disordered" evidence="13">
    <location>
        <begin position="602"/>
        <end position="631"/>
    </location>
</feature>
<evidence type="ECO:0000256" key="6">
    <source>
        <dbReference type="ARBA" id="ARBA00022741"/>
    </source>
</evidence>
<dbReference type="Proteomes" id="UP000221080">
    <property type="component" value="Chromosome 13"/>
</dbReference>
<evidence type="ECO:0000256" key="1">
    <source>
        <dbReference type="ARBA" id="ARBA00004496"/>
    </source>
</evidence>
<dbReference type="Gene3D" id="1.20.120.720">
    <property type="entry name" value="Myosin VI head, motor domain, U50 subdomain"/>
    <property type="match status" value="1"/>
</dbReference>
<keyword evidence="8 12" id="KW-0518">Myosin</keyword>
<feature type="compositionally biased region" description="Pro residues" evidence="13">
    <location>
        <begin position="2383"/>
        <end position="2405"/>
    </location>
</feature>
<dbReference type="InterPro" id="IPR000857">
    <property type="entry name" value="MyTH4_dom"/>
</dbReference>
<dbReference type="SMART" id="SM00015">
    <property type="entry name" value="IQ"/>
    <property type="match status" value="2"/>
</dbReference>
<dbReference type="CDD" id="cd14473">
    <property type="entry name" value="FERM_B-lobe"/>
    <property type="match status" value="1"/>
</dbReference>